<reference evidence="3" key="1">
    <citation type="submission" date="2020-06" db="EMBL/GenBank/DDBJ databases">
        <authorList>
            <person name="Li T."/>
            <person name="Hu X."/>
            <person name="Zhang T."/>
            <person name="Song X."/>
            <person name="Zhang H."/>
            <person name="Dai N."/>
            <person name="Sheng W."/>
            <person name="Hou X."/>
            <person name="Wei L."/>
        </authorList>
    </citation>
    <scope>NUCLEOTIDE SEQUENCE</scope>
    <source>
        <strain evidence="3">3651</strain>
        <tissue evidence="3">Leaf</tissue>
    </source>
</reference>
<proteinExistence type="predicted"/>
<dbReference type="EMBL" id="JACGWO010000004">
    <property type="protein sequence ID" value="KAK4430348.1"/>
    <property type="molecule type" value="Genomic_DNA"/>
</dbReference>
<evidence type="ECO:0000313" key="4">
    <source>
        <dbReference type="Proteomes" id="UP001293254"/>
    </source>
</evidence>
<dbReference type="SUPFAM" id="SSF52821">
    <property type="entry name" value="Rhodanese/Cell cycle control phosphatase"/>
    <property type="match status" value="1"/>
</dbReference>
<feature type="domain" description="Rhodanese" evidence="2">
    <location>
        <begin position="90"/>
        <end position="190"/>
    </location>
</feature>
<gene>
    <name evidence="3" type="ORF">Salat_1335500</name>
</gene>
<evidence type="ECO:0000259" key="2">
    <source>
        <dbReference type="PROSITE" id="PS50206"/>
    </source>
</evidence>
<dbReference type="Proteomes" id="UP001293254">
    <property type="component" value="Unassembled WGS sequence"/>
</dbReference>
<reference evidence="3" key="2">
    <citation type="journal article" date="2024" name="Plant">
        <title>Genomic evolution and insights into agronomic trait innovations of Sesamum species.</title>
        <authorList>
            <person name="Miao H."/>
            <person name="Wang L."/>
            <person name="Qu L."/>
            <person name="Liu H."/>
            <person name="Sun Y."/>
            <person name="Le M."/>
            <person name="Wang Q."/>
            <person name="Wei S."/>
            <person name="Zheng Y."/>
            <person name="Lin W."/>
            <person name="Duan Y."/>
            <person name="Cao H."/>
            <person name="Xiong S."/>
            <person name="Wang X."/>
            <person name="Wei L."/>
            <person name="Li C."/>
            <person name="Ma Q."/>
            <person name="Ju M."/>
            <person name="Zhao R."/>
            <person name="Li G."/>
            <person name="Mu C."/>
            <person name="Tian Q."/>
            <person name="Mei H."/>
            <person name="Zhang T."/>
            <person name="Gao T."/>
            <person name="Zhang H."/>
        </authorList>
    </citation>
    <scope>NUCLEOTIDE SEQUENCE</scope>
    <source>
        <strain evidence="3">3651</strain>
    </source>
</reference>
<dbReference type="InterPro" id="IPR001763">
    <property type="entry name" value="Rhodanese-like_dom"/>
</dbReference>
<dbReference type="InterPro" id="IPR036873">
    <property type="entry name" value="Rhodanese-like_dom_sf"/>
</dbReference>
<dbReference type="InterPro" id="IPR052367">
    <property type="entry name" value="Thiosulfate_ST/Rhodanese-like"/>
</dbReference>
<evidence type="ECO:0000313" key="3">
    <source>
        <dbReference type="EMBL" id="KAK4430348.1"/>
    </source>
</evidence>
<organism evidence="3 4">
    <name type="scientific">Sesamum alatum</name>
    <dbReference type="NCBI Taxonomy" id="300844"/>
    <lineage>
        <taxon>Eukaryota</taxon>
        <taxon>Viridiplantae</taxon>
        <taxon>Streptophyta</taxon>
        <taxon>Embryophyta</taxon>
        <taxon>Tracheophyta</taxon>
        <taxon>Spermatophyta</taxon>
        <taxon>Magnoliopsida</taxon>
        <taxon>eudicotyledons</taxon>
        <taxon>Gunneridae</taxon>
        <taxon>Pentapetalae</taxon>
        <taxon>asterids</taxon>
        <taxon>lamiids</taxon>
        <taxon>Lamiales</taxon>
        <taxon>Pedaliaceae</taxon>
        <taxon>Sesamum</taxon>
    </lineage>
</organism>
<dbReference type="PROSITE" id="PS50206">
    <property type="entry name" value="RHODANESE_3"/>
    <property type="match status" value="1"/>
</dbReference>
<accession>A0AAE1YIX8</accession>
<feature type="region of interest" description="Disordered" evidence="1">
    <location>
        <begin position="14"/>
        <end position="38"/>
    </location>
</feature>
<dbReference type="PANTHER" id="PTHR45431">
    <property type="entry name" value="RHODANESE-LIKE DOMAIN-CONTAINING PROTEIN 15, CHLOROPLASTIC"/>
    <property type="match status" value="1"/>
</dbReference>
<dbReference type="Pfam" id="PF00581">
    <property type="entry name" value="Rhodanese"/>
    <property type="match status" value="1"/>
</dbReference>
<sequence length="192" mass="20650">MRAISLCSSPTLIQPHPHLNNRATPLSSSSSSSPTVINSQLWPSTRRRSFSFSTSTRIPNFRGGMSIESGNVQSTSVPTSVPVRVAYELLQAGHRYLDVRTTEEFSDGHVVGAVNVPFMLRVGPGMTTNPKFLEQVSSHFGKDDEIIVGCQVGKRSFMAASDLLSAGFTGITDMAGGYAAWLENGLPTTNSK</sequence>
<name>A0AAE1YIX8_9LAMI</name>
<protein>
    <submittedName>
        <fullName evidence="3">Rhodanese-like domain-containing protein 15, chloroplastic</fullName>
    </submittedName>
</protein>
<keyword evidence="4" id="KW-1185">Reference proteome</keyword>
<dbReference type="Gene3D" id="3.40.250.10">
    <property type="entry name" value="Rhodanese-like domain"/>
    <property type="match status" value="1"/>
</dbReference>
<dbReference type="SMART" id="SM00450">
    <property type="entry name" value="RHOD"/>
    <property type="match status" value="1"/>
</dbReference>
<dbReference type="AlphaFoldDB" id="A0AAE1YIX8"/>
<comment type="caution">
    <text evidence="3">The sequence shown here is derived from an EMBL/GenBank/DDBJ whole genome shotgun (WGS) entry which is preliminary data.</text>
</comment>
<dbReference type="PANTHER" id="PTHR45431:SF3">
    <property type="entry name" value="RHODANESE-LIKE DOMAIN-CONTAINING PROTEIN 15, CHLOROPLASTIC"/>
    <property type="match status" value="1"/>
</dbReference>
<dbReference type="CDD" id="cd00158">
    <property type="entry name" value="RHOD"/>
    <property type="match status" value="1"/>
</dbReference>
<evidence type="ECO:0000256" key="1">
    <source>
        <dbReference type="SAM" id="MobiDB-lite"/>
    </source>
</evidence>